<accession>A0A098S6X8</accession>
<dbReference type="EMBL" id="JPOS01000039">
    <property type="protein sequence ID" value="KGE86862.1"/>
    <property type="molecule type" value="Genomic_DNA"/>
</dbReference>
<keyword evidence="2" id="KW-1185">Reference proteome</keyword>
<evidence type="ECO:0000313" key="2">
    <source>
        <dbReference type="Proteomes" id="UP000029736"/>
    </source>
</evidence>
<protein>
    <submittedName>
        <fullName evidence="1">Uncharacterized protein</fullName>
    </submittedName>
</protein>
<gene>
    <name evidence="1" type="ORF">IX84_17500</name>
</gene>
<name>A0A098S6X8_9BACT</name>
<dbReference type="Proteomes" id="UP000029736">
    <property type="component" value="Unassembled WGS sequence"/>
</dbReference>
<dbReference type="STRING" id="1524460.IX84_17500"/>
<proteinExistence type="predicted"/>
<comment type="caution">
    <text evidence="1">The sequence shown here is derived from an EMBL/GenBank/DDBJ whole genome shotgun (WGS) entry which is preliminary data.</text>
</comment>
<reference evidence="1 2" key="1">
    <citation type="journal article" date="2014" name="Int. J. Syst. Evol. Microbiol.">
        <title>Phaeodactylibacter xiamenensis gen. nov., sp. nov., a member of the family Saprospiraceae isolated from the marine alga Phaeodactylum tricornutum.</title>
        <authorList>
            <person name="Chen Z.Jr."/>
            <person name="Lei X."/>
            <person name="Lai Q."/>
            <person name="Li Y."/>
            <person name="Zhang B."/>
            <person name="Zhang J."/>
            <person name="Zhang H."/>
            <person name="Yang L."/>
            <person name="Zheng W."/>
            <person name="Tian Y."/>
            <person name="Yu Z."/>
            <person name="Xu H.Jr."/>
            <person name="Zheng T."/>
        </authorList>
    </citation>
    <scope>NUCLEOTIDE SEQUENCE [LARGE SCALE GENOMIC DNA]</scope>
    <source>
        <strain evidence="1 2">KD52</strain>
    </source>
</reference>
<dbReference type="RefSeq" id="WP_044223363.1">
    <property type="nucleotide sequence ID" value="NZ_JBKAGJ010000009.1"/>
</dbReference>
<evidence type="ECO:0000313" key="1">
    <source>
        <dbReference type="EMBL" id="KGE86862.1"/>
    </source>
</evidence>
<dbReference type="AlphaFoldDB" id="A0A098S6X8"/>
<dbReference type="OrthoDB" id="947846at2"/>
<sequence length="198" mass="23129">MVNSSFSYTNRQKKTYYVRAVPTKTGKVRYYLTQDSEAEDLITEVPEDYEVVEYPYDGKVVIRKRVPVHTTNEEQAIVRSAMEAYSPVKDFIITAERGGIAISISQFSNYFDQLYLSAEEAREQFGDRVHLWKKYDWTMTFELLDKKTRNFQVIRRAFVAQDAVAIDEGADLKALAKQYCYHVGRESLLKFWTPGEDW</sequence>
<organism evidence="1 2">
    <name type="scientific">Phaeodactylibacter xiamenensis</name>
    <dbReference type="NCBI Taxonomy" id="1524460"/>
    <lineage>
        <taxon>Bacteria</taxon>
        <taxon>Pseudomonadati</taxon>
        <taxon>Bacteroidota</taxon>
        <taxon>Saprospiria</taxon>
        <taxon>Saprospirales</taxon>
        <taxon>Haliscomenobacteraceae</taxon>
        <taxon>Phaeodactylibacter</taxon>
    </lineage>
</organism>